<dbReference type="AlphaFoldDB" id="A0AAN9ACU5"/>
<feature type="transmembrane region" description="Helical" evidence="2">
    <location>
        <begin position="217"/>
        <end position="236"/>
    </location>
</feature>
<organism evidence="3 4">
    <name type="scientific">Halocaridina rubra</name>
    <name type="common">Hawaiian red shrimp</name>
    <dbReference type="NCBI Taxonomy" id="373956"/>
    <lineage>
        <taxon>Eukaryota</taxon>
        <taxon>Metazoa</taxon>
        <taxon>Ecdysozoa</taxon>
        <taxon>Arthropoda</taxon>
        <taxon>Crustacea</taxon>
        <taxon>Multicrustacea</taxon>
        <taxon>Malacostraca</taxon>
        <taxon>Eumalacostraca</taxon>
        <taxon>Eucarida</taxon>
        <taxon>Decapoda</taxon>
        <taxon>Pleocyemata</taxon>
        <taxon>Caridea</taxon>
        <taxon>Atyoidea</taxon>
        <taxon>Atyidae</taxon>
        <taxon>Halocaridina</taxon>
    </lineage>
</organism>
<accession>A0AAN9ACU5</accession>
<keyword evidence="4" id="KW-1185">Reference proteome</keyword>
<dbReference type="PANTHER" id="PTHR15026">
    <property type="entry name" value="CALCIUM-SIGNAL MODULATING CYCLOPHILIN LIGAND CAML"/>
    <property type="match status" value="1"/>
</dbReference>
<protein>
    <submittedName>
        <fullName evidence="3">Uncharacterized protein</fullName>
    </submittedName>
</protein>
<comment type="caution">
    <text evidence="3">The sequence shown here is derived from an EMBL/GenBank/DDBJ whole genome shotgun (WGS) entry which is preliminary data.</text>
</comment>
<dbReference type="InterPro" id="IPR016719">
    <property type="entry name" value="CAMLG"/>
</dbReference>
<evidence type="ECO:0000313" key="3">
    <source>
        <dbReference type="EMBL" id="KAK7081175.1"/>
    </source>
</evidence>
<feature type="compositionally biased region" description="Polar residues" evidence="1">
    <location>
        <begin position="47"/>
        <end position="64"/>
    </location>
</feature>
<feature type="transmembrane region" description="Helical" evidence="2">
    <location>
        <begin position="257"/>
        <end position="277"/>
    </location>
</feature>
<evidence type="ECO:0000256" key="1">
    <source>
        <dbReference type="SAM" id="MobiDB-lite"/>
    </source>
</evidence>
<feature type="region of interest" description="Disordered" evidence="1">
    <location>
        <begin position="18"/>
        <end position="70"/>
    </location>
</feature>
<reference evidence="3 4" key="1">
    <citation type="submission" date="2023-11" db="EMBL/GenBank/DDBJ databases">
        <title>Halocaridina rubra genome assembly.</title>
        <authorList>
            <person name="Smith C."/>
        </authorList>
    </citation>
    <scope>NUCLEOTIDE SEQUENCE [LARGE SCALE GENOMIC DNA]</scope>
    <source>
        <strain evidence="3">EP-1</strain>
        <tissue evidence="3">Whole</tissue>
    </source>
</reference>
<keyword evidence="2" id="KW-0472">Membrane</keyword>
<dbReference type="Proteomes" id="UP001381693">
    <property type="component" value="Unassembled WGS sequence"/>
</dbReference>
<dbReference type="GO" id="GO:0043529">
    <property type="term" value="C:GET complex"/>
    <property type="evidence" value="ECO:0007669"/>
    <property type="project" value="TreeGrafter"/>
</dbReference>
<feature type="transmembrane region" description="Helical" evidence="2">
    <location>
        <begin position="174"/>
        <end position="197"/>
    </location>
</feature>
<keyword evidence="2" id="KW-1133">Transmembrane helix</keyword>
<dbReference type="PANTHER" id="PTHR15026:SF0">
    <property type="entry name" value="GUIDED ENTRY OF TAIL-ANCHORED PROTEINS FACTOR CAMLG"/>
    <property type="match status" value="1"/>
</dbReference>
<gene>
    <name evidence="3" type="ORF">SK128_010223</name>
</gene>
<dbReference type="GO" id="GO:0071816">
    <property type="term" value="P:tail-anchored membrane protein insertion into ER membrane"/>
    <property type="evidence" value="ECO:0007669"/>
    <property type="project" value="TreeGrafter"/>
</dbReference>
<evidence type="ECO:0000313" key="4">
    <source>
        <dbReference type="Proteomes" id="UP001381693"/>
    </source>
</evidence>
<sequence>MADEAARRREIRRRRILENAEERKKKIFGTTASSTLPSPEEKEECDNVSNRESTQPLSSASTVSLEEGNNENVFHLKTTPSQVPEVEERHPSAIYNESEHDVDIIETKRAPSFRAENGVDSIPDMAEQLKNFNTFLTEGVGSTGMNATQSMTINNDVQSAHSTYGARSSSAVPVILALFVCILLSVNLGYVVSYSIALPFLLWEVHHLWCQRYDIAAMSRGMGGLLGLALVLSGVQQSFIHKMAQVFTVIRYVFEDFAFYILTVVTWYCLIGLPGTVHTKSDFPPEPETVRMNAPEDDDIYARDYEF</sequence>
<name>A0AAN9ACU5_HALRR</name>
<dbReference type="EMBL" id="JAXCGZ010005686">
    <property type="protein sequence ID" value="KAK7081175.1"/>
    <property type="molecule type" value="Genomic_DNA"/>
</dbReference>
<proteinExistence type="predicted"/>
<evidence type="ECO:0000256" key="2">
    <source>
        <dbReference type="SAM" id="Phobius"/>
    </source>
</evidence>
<keyword evidence="2" id="KW-0812">Transmembrane</keyword>
<dbReference type="Pfam" id="PF14963">
    <property type="entry name" value="Get2_like"/>
    <property type="match status" value="1"/>
</dbReference>